<sequence length="131" mass="14780">MTVTMLLAILELPGLSSLKDKRRIVHSLRDRLIRTYKVSVAEVDLQNSHCFSQIGVALVSNDRVYGERVMQKVLSFLENNLPGRISDVQIHSEIYETPPPEDDHPEDDSLRAGCHLENHLEPAGDRKPEAP</sequence>
<dbReference type="Gene3D" id="3.30.70.1120">
    <property type="entry name" value="TT1725-like"/>
    <property type="match status" value="1"/>
</dbReference>
<dbReference type="InterPro" id="IPR007546">
    <property type="entry name" value="DUF503"/>
</dbReference>
<dbReference type="RefSeq" id="WP_234968995.1">
    <property type="nucleotide sequence ID" value="NZ_FTMS01000001.1"/>
</dbReference>
<proteinExistence type="predicted"/>
<accession>A0A1N6NE46</accession>
<dbReference type="STRING" id="159291.SAMN05920897_101209"/>
<feature type="region of interest" description="Disordered" evidence="1">
    <location>
        <begin position="89"/>
        <end position="131"/>
    </location>
</feature>
<protein>
    <recommendedName>
        <fullName evidence="4">DUF503 domain-containing protein</fullName>
    </recommendedName>
</protein>
<dbReference type="Pfam" id="PF04456">
    <property type="entry name" value="DUF503"/>
    <property type="match status" value="1"/>
</dbReference>
<dbReference type="InterPro" id="IPR036746">
    <property type="entry name" value="TT1725-like_sf"/>
</dbReference>
<reference evidence="2 3" key="1">
    <citation type="submission" date="2017-01" db="EMBL/GenBank/DDBJ databases">
        <authorList>
            <person name="Mah S.A."/>
            <person name="Swanson W.J."/>
            <person name="Moy G.W."/>
            <person name="Vacquier V.D."/>
        </authorList>
    </citation>
    <scope>NUCLEOTIDE SEQUENCE [LARGE SCALE GENOMIC DNA]</scope>
    <source>
        <strain evidence="2 3">ASpG1</strain>
    </source>
</reference>
<organism evidence="2 3">
    <name type="scientific">Alkalispirochaeta americana</name>
    <dbReference type="NCBI Taxonomy" id="159291"/>
    <lineage>
        <taxon>Bacteria</taxon>
        <taxon>Pseudomonadati</taxon>
        <taxon>Spirochaetota</taxon>
        <taxon>Spirochaetia</taxon>
        <taxon>Spirochaetales</taxon>
        <taxon>Spirochaetaceae</taxon>
        <taxon>Alkalispirochaeta</taxon>
    </lineage>
</organism>
<evidence type="ECO:0000313" key="3">
    <source>
        <dbReference type="Proteomes" id="UP000186400"/>
    </source>
</evidence>
<evidence type="ECO:0008006" key="4">
    <source>
        <dbReference type="Google" id="ProtNLM"/>
    </source>
</evidence>
<name>A0A1N6NE46_9SPIO</name>
<dbReference type="SUPFAM" id="SSF103007">
    <property type="entry name" value="Hypothetical protein TT1725"/>
    <property type="match status" value="1"/>
</dbReference>
<dbReference type="AlphaFoldDB" id="A0A1N6NE46"/>
<dbReference type="PANTHER" id="PTHR36441:SF1">
    <property type="entry name" value="DUF503 DOMAIN-CONTAINING PROTEIN"/>
    <property type="match status" value="1"/>
</dbReference>
<evidence type="ECO:0000313" key="2">
    <source>
        <dbReference type="EMBL" id="SIP90313.1"/>
    </source>
</evidence>
<dbReference type="Proteomes" id="UP000186400">
    <property type="component" value="Unassembled WGS sequence"/>
</dbReference>
<feature type="compositionally biased region" description="Basic and acidic residues" evidence="1">
    <location>
        <begin position="107"/>
        <end position="131"/>
    </location>
</feature>
<dbReference type="PANTHER" id="PTHR36441">
    <property type="entry name" value="HYPOTHETICAL CYTOSOLIC PROTEIN"/>
    <property type="match status" value="1"/>
</dbReference>
<gene>
    <name evidence="2" type="ORF">SAMN05920897_101209</name>
</gene>
<keyword evidence="3" id="KW-1185">Reference proteome</keyword>
<dbReference type="EMBL" id="FTMS01000001">
    <property type="protein sequence ID" value="SIP90313.1"/>
    <property type="molecule type" value="Genomic_DNA"/>
</dbReference>
<evidence type="ECO:0000256" key="1">
    <source>
        <dbReference type="SAM" id="MobiDB-lite"/>
    </source>
</evidence>